<dbReference type="Proteomes" id="UP000184513">
    <property type="component" value="Unassembled WGS sequence"/>
</dbReference>
<protein>
    <submittedName>
        <fullName evidence="2">Uncharacterized protein</fullName>
    </submittedName>
</protein>
<feature type="transmembrane region" description="Helical" evidence="1">
    <location>
        <begin position="12"/>
        <end position="32"/>
    </location>
</feature>
<name>A0A1M7N6I4_9BACT</name>
<keyword evidence="3" id="KW-1185">Reference proteome</keyword>
<evidence type="ECO:0000313" key="3">
    <source>
        <dbReference type="Proteomes" id="UP000184513"/>
    </source>
</evidence>
<evidence type="ECO:0000313" key="2">
    <source>
        <dbReference type="EMBL" id="SHM98697.1"/>
    </source>
</evidence>
<keyword evidence="1" id="KW-1133">Transmembrane helix</keyword>
<keyword evidence="1" id="KW-0472">Membrane</keyword>
<dbReference type="AlphaFoldDB" id="A0A1M7N6I4"/>
<gene>
    <name evidence="2" type="ORF">SAMN04488057_10569</name>
</gene>
<organism evidence="2 3">
    <name type="scientific">Cyclobacterium lianum</name>
    <dbReference type="NCBI Taxonomy" id="388280"/>
    <lineage>
        <taxon>Bacteria</taxon>
        <taxon>Pseudomonadati</taxon>
        <taxon>Bacteroidota</taxon>
        <taxon>Cytophagia</taxon>
        <taxon>Cytophagales</taxon>
        <taxon>Cyclobacteriaceae</taxon>
        <taxon>Cyclobacterium</taxon>
    </lineage>
</organism>
<dbReference type="EMBL" id="FRCY01000005">
    <property type="protein sequence ID" value="SHM98697.1"/>
    <property type="molecule type" value="Genomic_DNA"/>
</dbReference>
<sequence length="87" mass="10220">MNPKYQRGYRDVLFGTFYSVFKVSTTFILATFSTRKVTLRYATERITTADTWANHHLKSMLYAHPDNDTFISQHATLLLPILKWFLT</sequence>
<accession>A0A1M7N6I4</accession>
<evidence type="ECO:0000256" key="1">
    <source>
        <dbReference type="SAM" id="Phobius"/>
    </source>
</evidence>
<dbReference type="STRING" id="388280.SAMN04488057_10569"/>
<keyword evidence="1" id="KW-0812">Transmembrane</keyword>
<reference evidence="2 3" key="1">
    <citation type="submission" date="2016-11" db="EMBL/GenBank/DDBJ databases">
        <authorList>
            <person name="Jaros S."/>
            <person name="Januszkiewicz K."/>
            <person name="Wedrychowicz H."/>
        </authorList>
    </citation>
    <scope>NUCLEOTIDE SEQUENCE [LARGE SCALE GENOMIC DNA]</scope>
    <source>
        <strain evidence="2 3">CGMCC 1.6102</strain>
    </source>
</reference>
<proteinExistence type="predicted"/>